<dbReference type="EMBL" id="JAAAIN010001865">
    <property type="protein sequence ID" value="KAG0299611.1"/>
    <property type="molecule type" value="Genomic_DNA"/>
</dbReference>
<gene>
    <name evidence="2" type="ORF">BGZ97_003617</name>
</gene>
<sequence>MSQQQHNCAIGRYTITCKIQGPHRCRYNTTYAESVPAPPKEQASVSSSNKTDSPKPTTDT</sequence>
<evidence type="ECO:0000256" key="1">
    <source>
        <dbReference type="SAM" id="MobiDB-lite"/>
    </source>
</evidence>
<dbReference type="Proteomes" id="UP000823405">
    <property type="component" value="Unassembled WGS sequence"/>
</dbReference>
<comment type="caution">
    <text evidence="2">The sequence shown here is derived from an EMBL/GenBank/DDBJ whole genome shotgun (WGS) entry which is preliminary data.</text>
</comment>
<protein>
    <submittedName>
        <fullName evidence="2">Uncharacterized protein</fullName>
    </submittedName>
</protein>
<accession>A0A9P6QWW3</accession>
<keyword evidence="3" id="KW-1185">Reference proteome</keyword>
<dbReference type="AlphaFoldDB" id="A0A9P6QWW3"/>
<feature type="compositionally biased region" description="Polar residues" evidence="1">
    <location>
        <begin position="43"/>
        <end position="60"/>
    </location>
</feature>
<evidence type="ECO:0000313" key="2">
    <source>
        <dbReference type="EMBL" id="KAG0299611.1"/>
    </source>
</evidence>
<feature type="non-terminal residue" evidence="2">
    <location>
        <position position="60"/>
    </location>
</feature>
<organism evidence="2 3">
    <name type="scientific">Linnemannia gamsii</name>
    <dbReference type="NCBI Taxonomy" id="64522"/>
    <lineage>
        <taxon>Eukaryota</taxon>
        <taxon>Fungi</taxon>
        <taxon>Fungi incertae sedis</taxon>
        <taxon>Mucoromycota</taxon>
        <taxon>Mortierellomycotina</taxon>
        <taxon>Mortierellomycetes</taxon>
        <taxon>Mortierellales</taxon>
        <taxon>Mortierellaceae</taxon>
        <taxon>Linnemannia</taxon>
    </lineage>
</organism>
<proteinExistence type="predicted"/>
<name>A0A9P6QWW3_9FUNG</name>
<reference evidence="2" key="1">
    <citation type="journal article" date="2020" name="Fungal Divers.">
        <title>Resolving the Mortierellaceae phylogeny through synthesis of multi-gene phylogenetics and phylogenomics.</title>
        <authorList>
            <person name="Vandepol N."/>
            <person name="Liber J."/>
            <person name="Desiro A."/>
            <person name="Na H."/>
            <person name="Kennedy M."/>
            <person name="Barry K."/>
            <person name="Grigoriev I.V."/>
            <person name="Miller A.N."/>
            <person name="O'Donnell K."/>
            <person name="Stajich J.E."/>
            <person name="Bonito G."/>
        </authorList>
    </citation>
    <scope>NUCLEOTIDE SEQUENCE</scope>
    <source>
        <strain evidence="2">NVP60</strain>
    </source>
</reference>
<feature type="region of interest" description="Disordered" evidence="1">
    <location>
        <begin position="32"/>
        <end position="60"/>
    </location>
</feature>
<evidence type="ECO:0000313" key="3">
    <source>
        <dbReference type="Proteomes" id="UP000823405"/>
    </source>
</evidence>